<dbReference type="FunFam" id="1.10.10.10:FF:000070">
    <property type="entry name" value="26S proteasome non-ATPase regulatory subunit 12"/>
    <property type="match status" value="1"/>
</dbReference>
<protein>
    <recommendedName>
        <fullName evidence="4">PCI domain-containing protein</fullName>
    </recommendedName>
</protein>
<evidence type="ECO:0000256" key="2">
    <source>
        <dbReference type="ARBA" id="ARBA00022942"/>
    </source>
</evidence>
<dbReference type="InterPro" id="IPR036390">
    <property type="entry name" value="WH_DNA-bd_sf"/>
</dbReference>
<comment type="similarity">
    <text evidence="1">Belongs to the proteasome subunit p55 family.</text>
</comment>
<feature type="domain" description="PCI" evidence="4">
    <location>
        <begin position="314"/>
        <end position="482"/>
    </location>
</feature>
<dbReference type="InterPro" id="IPR000717">
    <property type="entry name" value="PCI_dom"/>
</dbReference>
<dbReference type="SUPFAM" id="SSF46785">
    <property type="entry name" value="Winged helix' DNA-binding domain"/>
    <property type="match status" value="1"/>
</dbReference>
<dbReference type="GO" id="GO:0005737">
    <property type="term" value="C:cytoplasm"/>
    <property type="evidence" value="ECO:0007669"/>
    <property type="project" value="TreeGrafter"/>
</dbReference>
<dbReference type="PANTHER" id="PTHR10855:SF1">
    <property type="entry name" value="26S PROTEASOME NON-ATPASE REGULATORY SUBUNIT 12"/>
    <property type="match status" value="1"/>
</dbReference>
<dbReference type="InterPro" id="IPR036388">
    <property type="entry name" value="WH-like_DNA-bd_sf"/>
</dbReference>
<dbReference type="InterPro" id="IPR040896">
    <property type="entry name" value="RPN5_C"/>
</dbReference>
<dbReference type="Gene3D" id="1.10.10.10">
    <property type="entry name" value="Winged helix-like DNA-binding domain superfamily/Winged helix DNA-binding domain"/>
    <property type="match status" value="1"/>
</dbReference>
<comment type="caution">
    <text evidence="5">The sequence shown here is derived from an EMBL/GenBank/DDBJ whole genome shotgun (WGS) entry which is preliminary data.</text>
</comment>
<gene>
    <name evidence="5" type="ORF">BB561_000845</name>
</gene>
<dbReference type="PANTHER" id="PTHR10855">
    <property type="entry name" value="26S PROTEASOME NON-ATPASE REGULATORY SUBUNIT 12/COP9 SIGNALOSOME COMPLEX SUBUNIT 4"/>
    <property type="match status" value="1"/>
</dbReference>
<evidence type="ECO:0000256" key="3">
    <source>
        <dbReference type="SAM" id="MobiDB-lite"/>
    </source>
</evidence>
<organism evidence="5 6">
    <name type="scientific">Smittium simulii</name>
    <dbReference type="NCBI Taxonomy" id="133385"/>
    <lineage>
        <taxon>Eukaryota</taxon>
        <taxon>Fungi</taxon>
        <taxon>Fungi incertae sedis</taxon>
        <taxon>Zoopagomycota</taxon>
        <taxon>Kickxellomycotina</taxon>
        <taxon>Harpellomycetes</taxon>
        <taxon>Harpellales</taxon>
        <taxon>Legeriomycetaceae</taxon>
        <taxon>Smittium</taxon>
    </lineage>
</organism>
<accession>A0A2T9YXF2</accession>
<evidence type="ECO:0000256" key="1">
    <source>
        <dbReference type="ARBA" id="ARBA00006397"/>
    </source>
</evidence>
<keyword evidence="2" id="KW-0647">Proteasome</keyword>
<name>A0A2T9YXF2_9FUNG</name>
<dbReference type="AlphaFoldDB" id="A0A2T9YXF2"/>
<evidence type="ECO:0000313" key="6">
    <source>
        <dbReference type="Proteomes" id="UP000245383"/>
    </source>
</evidence>
<dbReference type="SMART" id="SM00088">
    <property type="entry name" value="PINT"/>
    <property type="match status" value="1"/>
</dbReference>
<sequence length="521" mass="59183">METEILLPVPKMERSYELETKEALQISNDFAAAGNLHAAIEQLLPLEKKTRKASDVASNSAILTHIVEMCFSASNWTVLCEQLTTLSESHGKLDQSISQMVKKAITFVDQTPDQETQIEYIITLRKITEGRMLNEAERVQLTRRLAGIYHGQDKIEQASEVMQEDQIETYGSLDKHTKVEFILEQMQMCLLCSDYSRMAIVSRKINVSYFNGTEVDTKLNPTNTKLNSSDTDAKLNQNDSTDADTKLKKTQEILVKHKLQYYDLMIKLGVHMDQFLQVSMHYNRLFATKAIRNNASLWPKVLVRAVIFCVLAKYDNEQYDLLQRYISLEELDKLPQCNDFARLFVSKNLIVWADMLRNFASLMRGEDSGIDSINNLPAFNADSSSAHQSISDLLTVIREPIFSETTATGTKHLKSIQDRAIEHNIRVISKYYSRISLERLAQLVSLDVASAEEKLCGLVVDGSVYAKIDRPRQIINFVQPKSVSETLDVWVSDVNGLLGLVEKTCHLVEKENILYNIAHCK</sequence>
<dbReference type="STRING" id="133385.A0A2T9YXF2"/>
<dbReference type="Pfam" id="PF18098">
    <property type="entry name" value="RPN5_C"/>
    <property type="match status" value="1"/>
</dbReference>
<dbReference type="OrthoDB" id="268763at2759"/>
<feature type="compositionally biased region" description="Polar residues" evidence="3">
    <location>
        <begin position="221"/>
        <end position="240"/>
    </location>
</feature>
<dbReference type="GO" id="GO:0005634">
    <property type="term" value="C:nucleus"/>
    <property type="evidence" value="ECO:0007669"/>
    <property type="project" value="UniProtKB-ARBA"/>
</dbReference>
<dbReference type="InterPro" id="IPR040134">
    <property type="entry name" value="PSMD12/CSN4"/>
</dbReference>
<dbReference type="Proteomes" id="UP000245383">
    <property type="component" value="Unassembled WGS sequence"/>
</dbReference>
<dbReference type="EMBL" id="MBFR01000020">
    <property type="protein sequence ID" value="PVU97023.1"/>
    <property type="molecule type" value="Genomic_DNA"/>
</dbReference>
<dbReference type="Pfam" id="PF22241">
    <property type="entry name" value="PSMD12-CSN4_N"/>
    <property type="match status" value="1"/>
</dbReference>
<evidence type="ECO:0000313" key="5">
    <source>
        <dbReference type="EMBL" id="PVU97023.1"/>
    </source>
</evidence>
<dbReference type="PROSITE" id="PS50250">
    <property type="entry name" value="PCI"/>
    <property type="match status" value="1"/>
</dbReference>
<dbReference type="InterPro" id="IPR054559">
    <property type="entry name" value="PSMD12-CSN4-like_N"/>
</dbReference>
<reference evidence="5 6" key="1">
    <citation type="journal article" date="2018" name="MBio">
        <title>Comparative Genomics Reveals the Core Gene Toolbox for the Fungus-Insect Symbiosis.</title>
        <authorList>
            <person name="Wang Y."/>
            <person name="Stata M."/>
            <person name="Wang W."/>
            <person name="Stajich J.E."/>
            <person name="White M.M."/>
            <person name="Moncalvo J.M."/>
        </authorList>
    </citation>
    <scope>NUCLEOTIDE SEQUENCE [LARGE SCALE GENOMIC DNA]</scope>
    <source>
        <strain evidence="5 6">SWE-8-4</strain>
    </source>
</reference>
<feature type="region of interest" description="Disordered" evidence="3">
    <location>
        <begin position="221"/>
        <end position="242"/>
    </location>
</feature>
<dbReference type="GO" id="GO:0008541">
    <property type="term" value="C:proteasome regulatory particle, lid subcomplex"/>
    <property type="evidence" value="ECO:0007669"/>
    <property type="project" value="TreeGrafter"/>
</dbReference>
<proteinExistence type="inferred from homology"/>
<evidence type="ECO:0000259" key="4">
    <source>
        <dbReference type="PROSITE" id="PS50250"/>
    </source>
</evidence>
<keyword evidence="6" id="KW-1185">Reference proteome</keyword>
<dbReference type="Pfam" id="PF01399">
    <property type="entry name" value="PCI"/>
    <property type="match status" value="1"/>
</dbReference>